<dbReference type="GO" id="GO:0043165">
    <property type="term" value="P:Gram-negative-bacterium-type cell outer membrane assembly"/>
    <property type="evidence" value="ECO:0007669"/>
    <property type="project" value="InterPro"/>
</dbReference>
<dbReference type="GO" id="GO:0019867">
    <property type="term" value="C:outer membrane"/>
    <property type="evidence" value="ECO:0007669"/>
    <property type="project" value="InterPro"/>
</dbReference>
<evidence type="ECO:0000313" key="2">
    <source>
        <dbReference type="Proteomes" id="UP000076481"/>
    </source>
</evidence>
<comment type="caution">
    <text evidence="1">The sequence shown here is derived from an EMBL/GenBank/DDBJ whole genome shotgun (WGS) entry which is preliminary data.</text>
</comment>
<reference evidence="1 2" key="1">
    <citation type="submission" date="2016-03" db="EMBL/GenBank/DDBJ databases">
        <title>Speciation and ecological success in dimly lit waters: horizontal gene transfer in a green sulfur bacteria bloom unveiled by metagenomic assembly.</title>
        <authorList>
            <person name="Llorens-Mares T."/>
            <person name="Liu Z."/>
            <person name="Allen L.Z."/>
            <person name="Rusch D.B."/>
            <person name="Craig M.T."/>
            <person name="Dupont C.L."/>
            <person name="Bryant D.A."/>
            <person name="Casamayor E.O."/>
        </authorList>
    </citation>
    <scope>NUCLEOTIDE SEQUENCE [LARGE SCALE GENOMIC DNA]</scope>
    <source>
        <strain evidence="1">CIII</strain>
    </source>
</reference>
<accession>A0A165LXT6</accession>
<dbReference type="AlphaFoldDB" id="A0A165LXT6"/>
<evidence type="ECO:0000313" key="1">
    <source>
        <dbReference type="EMBL" id="KZK74563.1"/>
    </source>
</evidence>
<dbReference type="EMBL" id="LVWG01000022">
    <property type="protein sequence ID" value="KZK74563.1"/>
    <property type="molecule type" value="Genomic_DNA"/>
</dbReference>
<evidence type="ECO:0008006" key="3">
    <source>
        <dbReference type="Google" id="ProtNLM"/>
    </source>
</evidence>
<proteinExistence type="predicted"/>
<protein>
    <recommendedName>
        <fullName evidence="3">Lipoprotein</fullName>
    </recommendedName>
</protein>
<dbReference type="RefSeq" id="WP_303681297.1">
    <property type="nucleotide sequence ID" value="NZ_LVWG01000022.1"/>
</dbReference>
<name>A0A165LXT6_PELLU</name>
<gene>
    <name evidence="1" type="ORF">A3K90_02270</name>
</gene>
<dbReference type="Proteomes" id="UP000076481">
    <property type="component" value="Unassembled WGS sequence"/>
</dbReference>
<dbReference type="Pfam" id="PF04390">
    <property type="entry name" value="LptE"/>
    <property type="match status" value="1"/>
</dbReference>
<dbReference type="InterPro" id="IPR007485">
    <property type="entry name" value="LPS_assembly_LptE"/>
</dbReference>
<sequence length="166" mass="18095">MLKTAVARVLPLPLLFLLLFIEGCYSMSGGSLAPHLKTVAVPVFAGGSEYRADLTRAMTRKIETESSLQVVNSIARADALIEGSITSWSDTANQLSGSTERAATNRITIVVQVSMDDRVKKRPVFSGQFVGFADYTIGDYLGQQQALRSCMQQVVDEAFDRIVSGW</sequence>
<organism evidence="1 2">
    <name type="scientific">Pelodictyon luteolum</name>
    <dbReference type="NCBI Taxonomy" id="1100"/>
    <lineage>
        <taxon>Bacteria</taxon>
        <taxon>Pseudomonadati</taxon>
        <taxon>Chlorobiota</taxon>
        <taxon>Chlorobiia</taxon>
        <taxon>Chlorobiales</taxon>
        <taxon>Chlorobiaceae</taxon>
        <taxon>Chlorobium/Pelodictyon group</taxon>
        <taxon>Pelodictyon</taxon>
    </lineage>
</organism>